<dbReference type="AlphaFoldDB" id="A0A839Z9Z6"/>
<protein>
    <submittedName>
        <fullName evidence="2">Uncharacterized protein</fullName>
    </submittedName>
</protein>
<name>A0A839Z9Z6_9HYPH</name>
<sequence length="24" mass="2673">MRGEAESHAASPNEEAERRKCRTG</sequence>
<evidence type="ECO:0000313" key="2">
    <source>
        <dbReference type="EMBL" id="MBB3771552.1"/>
    </source>
</evidence>
<gene>
    <name evidence="2" type="ORF">FHS55_002151</name>
</gene>
<reference evidence="2 3" key="1">
    <citation type="submission" date="2020-08" db="EMBL/GenBank/DDBJ databases">
        <title>Genomic Encyclopedia of Type Strains, Phase IV (KMG-IV): sequencing the most valuable type-strain genomes for metagenomic binning, comparative biology and taxonomic classification.</title>
        <authorList>
            <person name="Goeker M."/>
        </authorList>
    </citation>
    <scope>NUCLEOTIDE SEQUENCE [LARGE SCALE GENOMIC DNA]</scope>
    <source>
        <strain evidence="2 3">DSM 5895</strain>
    </source>
</reference>
<feature type="region of interest" description="Disordered" evidence="1">
    <location>
        <begin position="1"/>
        <end position="24"/>
    </location>
</feature>
<comment type="caution">
    <text evidence="2">The sequence shown here is derived from an EMBL/GenBank/DDBJ whole genome shotgun (WGS) entry which is preliminary data.</text>
</comment>
<evidence type="ECO:0000313" key="3">
    <source>
        <dbReference type="Proteomes" id="UP000533469"/>
    </source>
</evidence>
<proteinExistence type="predicted"/>
<evidence type="ECO:0000256" key="1">
    <source>
        <dbReference type="SAM" id="MobiDB-lite"/>
    </source>
</evidence>
<keyword evidence="3" id="KW-1185">Reference proteome</keyword>
<organism evidence="2 3">
    <name type="scientific">Ancylobacter tetraedralis</name>
    <dbReference type="NCBI Taxonomy" id="217068"/>
    <lineage>
        <taxon>Bacteria</taxon>
        <taxon>Pseudomonadati</taxon>
        <taxon>Pseudomonadota</taxon>
        <taxon>Alphaproteobacteria</taxon>
        <taxon>Hyphomicrobiales</taxon>
        <taxon>Xanthobacteraceae</taxon>
        <taxon>Ancylobacter</taxon>
    </lineage>
</organism>
<dbReference type="Proteomes" id="UP000533469">
    <property type="component" value="Unassembled WGS sequence"/>
</dbReference>
<dbReference type="EMBL" id="JACICD010000003">
    <property type="protein sequence ID" value="MBB3771552.1"/>
    <property type="molecule type" value="Genomic_DNA"/>
</dbReference>
<accession>A0A839Z9Z6</accession>